<accession>A0ABT3ZDJ0</accession>
<feature type="region of interest" description="Disordered" evidence="1">
    <location>
        <begin position="1"/>
        <end position="21"/>
    </location>
</feature>
<sequence>MKGMEAAIRSALERAGIPGAQARERIYESARGALERSLERQGIDQPERAVEHRQRLDALIAEIEAEWTPPTEQAPILHAAAPLPAPIRQPGSNP</sequence>
<evidence type="ECO:0000313" key="3">
    <source>
        <dbReference type="Proteomes" id="UP001073227"/>
    </source>
</evidence>
<dbReference type="EMBL" id="JAOVZR010000001">
    <property type="protein sequence ID" value="MCY0149718.1"/>
    <property type="molecule type" value="Genomic_DNA"/>
</dbReference>
<evidence type="ECO:0000256" key="1">
    <source>
        <dbReference type="SAM" id="MobiDB-lite"/>
    </source>
</evidence>
<gene>
    <name evidence="2" type="ORF">OEG84_18885</name>
</gene>
<reference evidence="2" key="1">
    <citation type="submission" date="2022-10" db="EMBL/GenBank/DDBJ databases">
        <title>Hoeflea sp. G2-23, isolated from marine algae.</title>
        <authorList>
            <person name="Kristyanto S."/>
            <person name="Kim J.M."/>
            <person name="Jeon C.O."/>
        </authorList>
    </citation>
    <scope>NUCLEOTIDE SEQUENCE</scope>
    <source>
        <strain evidence="2">G2-23</strain>
    </source>
</reference>
<dbReference type="Proteomes" id="UP001073227">
    <property type="component" value="Unassembled WGS sequence"/>
</dbReference>
<protein>
    <submittedName>
        <fullName evidence="2">Uncharacterized protein</fullName>
    </submittedName>
</protein>
<evidence type="ECO:0000313" key="2">
    <source>
        <dbReference type="EMBL" id="MCY0149718.1"/>
    </source>
</evidence>
<organism evidence="2 3">
    <name type="scientific">Hoeflea algicola</name>
    <dbReference type="NCBI Taxonomy" id="2983763"/>
    <lineage>
        <taxon>Bacteria</taxon>
        <taxon>Pseudomonadati</taxon>
        <taxon>Pseudomonadota</taxon>
        <taxon>Alphaproteobacteria</taxon>
        <taxon>Hyphomicrobiales</taxon>
        <taxon>Rhizobiaceae</taxon>
        <taxon>Hoeflea</taxon>
    </lineage>
</organism>
<comment type="caution">
    <text evidence="2">The sequence shown here is derived from an EMBL/GenBank/DDBJ whole genome shotgun (WGS) entry which is preliminary data.</text>
</comment>
<dbReference type="RefSeq" id="WP_267655163.1">
    <property type="nucleotide sequence ID" value="NZ_JAOVZR010000001.1"/>
</dbReference>
<name>A0ABT3ZDJ0_9HYPH</name>
<proteinExistence type="predicted"/>
<keyword evidence="3" id="KW-1185">Reference proteome</keyword>